<organism evidence="1 2">
    <name type="scientific">Corchorus capsularis</name>
    <name type="common">Jute</name>
    <dbReference type="NCBI Taxonomy" id="210143"/>
    <lineage>
        <taxon>Eukaryota</taxon>
        <taxon>Viridiplantae</taxon>
        <taxon>Streptophyta</taxon>
        <taxon>Embryophyta</taxon>
        <taxon>Tracheophyta</taxon>
        <taxon>Spermatophyta</taxon>
        <taxon>Magnoliopsida</taxon>
        <taxon>eudicotyledons</taxon>
        <taxon>Gunneridae</taxon>
        <taxon>Pentapetalae</taxon>
        <taxon>rosids</taxon>
        <taxon>malvids</taxon>
        <taxon>Malvales</taxon>
        <taxon>Malvaceae</taxon>
        <taxon>Grewioideae</taxon>
        <taxon>Apeibeae</taxon>
        <taxon>Corchorus</taxon>
    </lineage>
</organism>
<dbReference type="EMBL" id="AWWV01007152">
    <property type="protein sequence ID" value="OMO98019.1"/>
    <property type="molecule type" value="Genomic_DNA"/>
</dbReference>
<name>A0A1R3JT04_COCAP</name>
<keyword evidence="2" id="KW-1185">Reference proteome</keyword>
<accession>A0A1R3JT04</accession>
<dbReference type="AlphaFoldDB" id="A0A1R3JT04"/>
<sequence>MAPFSELGAKEVFSNEDNLWTKLIRETYLGRDSSRKGASPPCKAI</sequence>
<dbReference type="Gramene" id="OMO98019">
    <property type="protein sequence ID" value="OMO98019"/>
    <property type="gene ID" value="CCACVL1_04378"/>
</dbReference>
<proteinExistence type="predicted"/>
<gene>
    <name evidence="1" type="ORF">CCACVL1_04378</name>
</gene>
<comment type="caution">
    <text evidence="1">The sequence shown here is derived from an EMBL/GenBank/DDBJ whole genome shotgun (WGS) entry which is preliminary data.</text>
</comment>
<protein>
    <submittedName>
        <fullName evidence="1">Uncharacterized protein</fullName>
    </submittedName>
</protein>
<reference evidence="1 2" key="1">
    <citation type="submission" date="2013-09" db="EMBL/GenBank/DDBJ databases">
        <title>Corchorus capsularis genome sequencing.</title>
        <authorList>
            <person name="Alam M."/>
            <person name="Haque M.S."/>
            <person name="Islam M.S."/>
            <person name="Emdad E.M."/>
            <person name="Islam M.M."/>
            <person name="Ahmed B."/>
            <person name="Halim A."/>
            <person name="Hossen Q.M.M."/>
            <person name="Hossain M.Z."/>
            <person name="Ahmed R."/>
            <person name="Khan M.M."/>
            <person name="Islam R."/>
            <person name="Rashid M.M."/>
            <person name="Khan S.A."/>
            <person name="Rahman M.S."/>
            <person name="Alam M."/>
        </authorList>
    </citation>
    <scope>NUCLEOTIDE SEQUENCE [LARGE SCALE GENOMIC DNA]</scope>
    <source>
        <strain evidence="2">cv. CVL-1</strain>
        <tissue evidence="1">Whole seedling</tissue>
    </source>
</reference>
<evidence type="ECO:0000313" key="1">
    <source>
        <dbReference type="EMBL" id="OMO98019.1"/>
    </source>
</evidence>
<evidence type="ECO:0000313" key="2">
    <source>
        <dbReference type="Proteomes" id="UP000188268"/>
    </source>
</evidence>
<dbReference type="Proteomes" id="UP000188268">
    <property type="component" value="Unassembled WGS sequence"/>
</dbReference>